<comment type="caution">
    <text evidence="2">The sequence shown here is derived from an EMBL/GenBank/DDBJ whole genome shotgun (WGS) entry which is preliminary data.</text>
</comment>
<feature type="region of interest" description="Disordered" evidence="1">
    <location>
        <begin position="192"/>
        <end position="402"/>
    </location>
</feature>
<evidence type="ECO:0000256" key="1">
    <source>
        <dbReference type="SAM" id="MobiDB-lite"/>
    </source>
</evidence>
<feature type="compositionally biased region" description="Acidic residues" evidence="1">
    <location>
        <begin position="243"/>
        <end position="252"/>
    </location>
</feature>
<reference evidence="3" key="1">
    <citation type="submission" date="2017-03" db="EMBL/GenBank/DDBJ databases">
        <title>Genomes of endolithic fungi from Antarctica.</title>
        <authorList>
            <person name="Coleine C."/>
            <person name="Masonjones S."/>
            <person name="Stajich J.E."/>
        </authorList>
    </citation>
    <scope>NUCLEOTIDE SEQUENCE [LARGE SCALE GENOMIC DNA]</scope>
    <source>
        <strain evidence="3">CCFEE 5527</strain>
    </source>
</reference>
<feature type="region of interest" description="Disordered" evidence="1">
    <location>
        <begin position="1"/>
        <end position="85"/>
    </location>
</feature>
<accession>A0A1V8SMZ9</accession>
<sequence length="402" mass="44305">MPRKLPWLAELTPKPSRPPSKPSTSRRPPPCPSSPALSDDLVDSDLNPLSPSTPPPPANLPTFSSPPSPANPTPPPAFSSMRPSDQVFRMVEDEFLSTAKLYTRHLHREAYVEAKQRAKARGGAMLRELGRGTDRRTERGTRGGLEDEARERRKRDKSEEAREEMDEWLDPQLAGLMKGREEARVVCRPGSGVGRKVVGVKGDTRASRGLGRSPGKVKKRDVEAMWNGEDEVGVSRKRKQIEVVEEDDSDDLDATRSRPGPSKPTVKSAISKPLTANAHSKAKTDIFKPYARPKDSFAAPSGTAKVPRNNLPTPPTDQPSSPTLKLPKPRLTDPPSDDTHDLLTNRAERDSVAEFLARKKAAREKKALGRNGAGFGSAKKVKREEGRRAEEKEYDDVPTFMI</sequence>
<feature type="compositionally biased region" description="Pro residues" evidence="1">
    <location>
        <begin position="51"/>
        <end position="77"/>
    </location>
</feature>
<organism evidence="2 3">
    <name type="scientific">Cryoendolithus antarcticus</name>
    <dbReference type="NCBI Taxonomy" id="1507870"/>
    <lineage>
        <taxon>Eukaryota</taxon>
        <taxon>Fungi</taxon>
        <taxon>Dikarya</taxon>
        <taxon>Ascomycota</taxon>
        <taxon>Pezizomycotina</taxon>
        <taxon>Dothideomycetes</taxon>
        <taxon>Dothideomycetidae</taxon>
        <taxon>Cladosporiales</taxon>
        <taxon>Cladosporiaceae</taxon>
        <taxon>Cryoendolithus</taxon>
    </lineage>
</organism>
<dbReference type="AlphaFoldDB" id="A0A1V8SMZ9"/>
<dbReference type="InParanoid" id="A0A1V8SMZ9"/>
<feature type="compositionally biased region" description="Basic and acidic residues" evidence="1">
    <location>
        <begin position="382"/>
        <end position="391"/>
    </location>
</feature>
<dbReference type="EMBL" id="NAJO01000036">
    <property type="protein sequence ID" value="OQO00252.1"/>
    <property type="molecule type" value="Genomic_DNA"/>
</dbReference>
<dbReference type="Proteomes" id="UP000192596">
    <property type="component" value="Unassembled WGS sequence"/>
</dbReference>
<dbReference type="STRING" id="1507870.A0A1V8SMZ9"/>
<gene>
    <name evidence="2" type="ORF">B0A48_14039</name>
</gene>
<feature type="compositionally biased region" description="Basic and acidic residues" evidence="1">
    <location>
        <begin position="128"/>
        <end position="160"/>
    </location>
</feature>
<proteinExistence type="predicted"/>
<feature type="compositionally biased region" description="Pro residues" evidence="1">
    <location>
        <begin position="15"/>
        <end position="33"/>
    </location>
</feature>
<evidence type="ECO:0000313" key="2">
    <source>
        <dbReference type="EMBL" id="OQO00252.1"/>
    </source>
</evidence>
<name>A0A1V8SMZ9_9PEZI</name>
<protein>
    <submittedName>
        <fullName evidence="2">Uncharacterized protein</fullName>
    </submittedName>
</protein>
<feature type="compositionally biased region" description="Basic and acidic residues" evidence="1">
    <location>
        <begin position="337"/>
        <end position="352"/>
    </location>
</feature>
<keyword evidence="3" id="KW-1185">Reference proteome</keyword>
<dbReference type="OrthoDB" id="5374569at2759"/>
<feature type="region of interest" description="Disordered" evidence="1">
    <location>
        <begin position="114"/>
        <end position="170"/>
    </location>
</feature>
<evidence type="ECO:0000313" key="3">
    <source>
        <dbReference type="Proteomes" id="UP000192596"/>
    </source>
</evidence>